<gene>
    <name evidence="2" type="ORF">AGABI1DRAFT_130652</name>
</gene>
<dbReference type="AlphaFoldDB" id="K5X2U5"/>
<dbReference type="OMA" id="HEAWVIM"/>
<organism evidence="2 3">
    <name type="scientific">Agaricus bisporus var. burnettii (strain JB137-S8 / ATCC MYA-4627 / FGSC 10392)</name>
    <name type="common">White button mushroom</name>
    <dbReference type="NCBI Taxonomy" id="597362"/>
    <lineage>
        <taxon>Eukaryota</taxon>
        <taxon>Fungi</taxon>
        <taxon>Dikarya</taxon>
        <taxon>Basidiomycota</taxon>
        <taxon>Agaricomycotina</taxon>
        <taxon>Agaricomycetes</taxon>
        <taxon>Agaricomycetidae</taxon>
        <taxon>Agaricales</taxon>
        <taxon>Agaricineae</taxon>
        <taxon>Agaricaceae</taxon>
        <taxon>Agaricus</taxon>
    </lineage>
</organism>
<feature type="region of interest" description="Disordered" evidence="1">
    <location>
        <begin position="206"/>
        <end position="227"/>
    </location>
</feature>
<sequence>MEYDIDETPTVVRPRCFAVENPLLSSDMASRRLGLTSTLSSSTISSHPPAYHHPPSPSPLLSPTSPSSSSIFPSIQTQRRKQNRKLLAEKQELERIMDPTYLGSSSSFSKSSVNSRWNTCQYADPEGYWHDIDYKPFPKIKPSENEIKRSFTSSSFSSSSESCDHWTTIHQLPRRISTNAKRSKSQEPLAYWETFTALPTTPITPFHLSNGYKEKEDEEEEEEVKSEYEYYSTLKNRPFPRSPSPSSSSSSSEISYSYIVDDERRRVLKKKKKKTNSLCSNEEEFITRREEQEQEQEREKIKLTIHQSTLKNSKTKTLHEAWVIMSFITRLKVIRAQRWLRKRVLSCP</sequence>
<dbReference type="InParanoid" id="K5X2U5"/>
<feature type="region of interest" description="Disordered" evidence="1">
    <location>
        <begin position="37"/>
        <end position="83"/>
    </location>
</feature>
<evidence type="ECO:0000313" key="2">
    <source>
        <dbReference type="EMBL" id="EKM77232.1"/>
    </source>
</evidence>
<protein>
    <submittedName>
        <fullName evidence="2">Uncharacterized protein</fullName>
    </submittedName>
</protein>
<dbReference type="EMBL" id="JH971397">
    <property type="protein sequence ID" value="EKM77232.1"/>
    <property type="molecule type" value="Genomic_DNA"/>
</dbReference>
<accession>K5X2U5</accession>
<reference evidence="3" key="1">
    <citation type="journal article" date="2012" name="Proc. Natl. Acad. Sci. U.S.A.">
        <title>Genome sequence of the button mushroom Agaricus bisporus reveals mechanisms governing adaptation to a humic-rich ecological niche.</title>
        <authorList>
            <person name="Morin E."/>
            <person name="Kohler A."/>
            <person name="Baker A.R."/>
            <person name="Foulongne-Oriol M."/>
            <person name="Lombard V."/>
            <person name="Nagy L.G."/>
            <person name="Ohm R.A."/>
            <person name="Patyshakuliyeva A."/>
            <person name="Brun A."/>
            <person name="Aerts A.L."/>
            <person name="Bailey A.M."/>
            <person name="Billette C."/>
            <person name="Coutinho P.M."/>
            <person name="Deakin G."/>
            <person name="Doddapaneni H."/>
            <person name="Floudas D."/>
            <person name="Grimwood J."/>
            <person name="Hilden K."/>
            <person name="Kuees U."/>
            <person name="LaButti K.M."/>
            <person name="Lapidus A."/>
            <person name="Lindquist E.A."/>
            <person name="Lucas S.M."/>
            <person name="Murat C."/>
            <person name="Riley R.W."/>
            <person name="Salamov A.A."/>
            <person name="Schmutz J."/>
            <person name="Subramanian V."/>
            <person name="Woesten H.A.B."/>
            <person name="Xu J."/>
            <person name="Eastwood D.C."/>
            <person name="Foster G.D."/>
            <person name="Sonnenberg A.S."/>
            <person name="Cullen D."/>
            <person name="de Vries R.P."/>
            <person name="Lundell T."/>
            <person name="Hibbett D.S."/>
            <person name="Henrissat B."/>
            <person name="Burton K.S."/>
            <person name="Kerrigan R.W."/>
            <person name="Challen M.P."/>
            <person name="Grigoriev I.V."/>
            <person name="Martin F."/>
        </authorList>
    </citation>
    <scope>NUCLEOTIDE SEQUENCE [LARGE SCALE GENOMIC DNA]</scope>
    <source>
        <strain evidence="3">JB137-S8 / ATCC MYA-4627 / FGSC 10392</strain>
    </source>
</reference>
<feature type="compositionally biased region" description="Pro residues" evidence="1">
    <location>
        <begin position="51"/>
        <end position="60"/>
    </location>
</feature>
<evidence type="ECO:0000256" key="1">
    <source>
        <dbReference type="SAM" id="MobiDB-lite"/>
    </source>
</evidence>
<keyword evidence="3" id="KW-1185">Reference proteome</keyword>
<feature type="compositionally biased region" description="Low complexity" evidence="1">
    <location>
        <begin position="37"/>
        <end position="49"/>
    </location>
</feature>
<dbReference type="RefSeq" id="XP_007332215.1">
    <property type="nucleotide sequence ID" value="XM_007332153.1"/>
</dbReference>
<proteinExistence type="predicted"/>
<dbReference type="Proteomes" id="UP000008493">
    <property type="component" value="Unassembled WGS sequence"/>
</dbReference>
<dbReference type="KEGG" id="abp:AGABI1DRAFT130652"/>
<name>K5X2U5_AGABU</name>
<dbReference type="HOGENOM" id="CLU_796845_0_0_1"/>
<dbReference type="GeneID" id="18827264"/>
<evidence type="ECO:0000313" key="3">
    <source>
        <dbReference type="Proteomes" id="UP000008493"/>
    </source>
</evidence>
<feature type="compositionally biased region" description="Low complexity" evidence="1">
    <location>
        <begin position="61"/>
        <end position="74"/>
    </location>
</feature>